<dbReference type="EMBL" id="CADCWC010000290">
    <property type="protein sequence ID" value="CAA9541753.1"/>
    <property type="molecule type" value="Genomic_DNA"/>
</dbReference>
<gene>
    <name evidence="2" type="ORF">AVDCRST_MAG79-1922</name>
</gene>
<accession>A0A6J4U602</accession>
<evidence type="ECO:0000256" key="1">
    <source>
        <dbReference type="SAM" id="MobiDB-lite"/>
    </source>
</evidence>
<feature type="region of interest" description="Disordered" evidence="1">
    <location>
        <begin position="1"/>
        <end position="54"/>
    </location>
</feature>
<proteinExistence type="predicted"/>
<protein>
    <submittedName>
        <fullName evidence="2">Uncharacterized protein</fullName>
    </submittedName>
</protein>
<name>A0A6J4U602_9ACTN</name>
<feature type="non-terminal residue" evidence="2">
    <location>
        <position position="1"/>
    </location>
</feature>
<evidence type="ECO:0000313" key="2">
    <source>
        <dbReference type="EMBL" id="CAA9541753.1"/>
    </source>
</evidence>
<feature type="non-terminal residue" evidence="2">
    <location>
        <position position="78"/>
    </location>
</feature>
<dbReference type="AlphaFoldDB" id="A0A6J4U602"/>
<organism evidence="2">
    <name type="scientific">uncultured Thermoleophilia bacterium</name>
    <dbReference type="NCBI Taxonomy" id="1497501"/>
    <lineage>
        <taxon>Bacteria</taxon>
        <taxon>Bacillati</taxon>
        <taxon>Actinomycetota</taxon>
        <taxon>Thermoleophilia</taxon>
        <taxon>environmental samples</taxon>
    </lineage>
</organism>
<sequence length="78" mass="8341">ASRARADGRRLRRRLAPPVARGRGTGPGRAVRAQRRRRRGPGGGLRGDLRRRPVPPLLRCPAAAAVRVAPDAAAPEPL</sequence>
<reference evidence="2" key="1">
    <citation type="submission" date="2020-02" db="EMBL/GenBank/DDBJ databases">
        <authorList>
            <person name="Meier V. D."/>
        </authorList>
    </citation>
    <scope>NUCLEOTIDE SEQUENCE</scope>
    <source>
        <strain evidence="2">AVDCRST_MAG79</strain>
    </source>
</reference>